<dbReference type="SUPFAM" id="SSF47240">
    <property type="entry name" value="Ferritin-like"/>
    <property type="match status" value="1"/>
</dbReference>
<gene>
    <name evidence="8" type="ORF">A2257_03030</name>
</gene>
<dbReference type="AlphaFoldDB" id="A0A1F5S2S4"/>
<comment type="caution">
    <text evidence="8">The sequence shown here is derived from an EMBL/GenBank/DDBJ whole genome shotgun (WGS) entry which is preliminary data.</text>
</comment>
<dbReference type="EMBL" id="MFGA01000020">
    <property type="protein sequence ID" value="OGF20723.1"/>
    <property type="molecule type" value="Genomic_DNA"/>
</dbReference>
<dbReference type="PROSITE" id="PS50905">
    <property type="entry name" value="FERRITIN_LIKE"/>
    <property type="match status" value="1"/>
</dbReference>
<dbReference type="Gene3D" id="1.20.1260.10">
    <property type="match status" value="1"/>
</dbReference>
<dbReference type="NCBIfam" id="NF045767">
    <property type="entry name" value="RuberyRbr"/>
    <property type="match status" value="1"/>
</dbReference>
<dbReference type="InterPro" id="IPR012347">
    <property type="entry name" value="Ferritin-like"/>
</dbReference>
<keyword evidence="3" id="KW-0479">Metal-binding</keyword>
<comment type="cofactor">
    <cofactor evidence="1">
        <name>Fe(3+)</name>
        <dbReference type="ChEBI" id="CHEBI:29034"/>
    </cofactor>
</comment>
<dbReference type="Gene3D" id="2.20.28.10">
    <property type="match status" value="1"/>
</dbReference>
<keyword evidence="4" id="KW-0249">Electron transport</keyword>
<evidence type="ECO:0000313" key="8">
    <source>
        <dbReference type="EMBL" id="OGF20723.1"/>
    </source>
</evidence>
<dbReference type="CDD" id="cd01041">
    <property type="entry name" value="Rubrerythrin"/>
    <property type="match status" value="1"/>
</dbReference>
<evidence type="ECO:0000256" key="2">
    <source>
        <dbReference type="ARBA" id="ARBA00022448"/>
    </source>
</evidence>
<dbReference type="InterPro" id="IPR009078">
    <property type="entry name" value="Ferritin-like_SF"/>
</dbReference>
<evidence type="ECO:0000259" key="6">
    <source>
        <dbReference type="PROSITE" id="PS50003"/>
    </source>
</evidence>
<keyword evidence="2" id="KW-0813">Transport</keyword>
<dbReference type="GO" id="GO:0016491">
    <property type="term" value="F:oxidoreductase activity"/>
    <property type="evidence" value="ECO:0007669"/>
    <property type="project" value="InterPro"/>
</dbReference>
<dbReference type="InterPro" id="IPR009040">
    <property type="entry name" value="Ferritin-like_diiron"/>
</dbReference>
<accession>A0A1F5S2S4</accession>
<evidence type="ECO:0000256" key="5">
    <source>
        <dbReference type="ARBA" id="ARBA00023004"/>
    </source>
</evidence>
<dbReference type="PANTHER" id="PTHR43865:SF1">
    <property type="entry name" value="RUBRERYTHRIN-RELATED"/>
    <property type="match status" value="1"/>
</dbReference>
<dbReference type="InterPro" id="IPR001849">
    <property type="entry name" value="PH_domain"/>
</dbReference>
<reference evidence="8 9" key="1">
    <citation type="journal article" date="2016" name="Nat. Commun.">
        <title>Thousands of microbial genomes shed light on interconnected biogeochemical processes in an aquifer system.</title>
        <authorList>
            <person name="Anantharaman K."/>
            <person name="Brown C.T."/>
            <person name="Hug L.A."/>
            <person name="Sharon I."/>
            <person name="Castelle C.J."/>
            <person name="Probst A.J."/>
            <person name="Thomas B.C."/>
            <person name="Singh A."/>
            <person name="Wilkins M.J."/>
            <person name="Karaoz U."/>
            <person name="Brodie E.L."/>
            <person name="Williams K.H."/>
            <person name="Hubbard S.S."/>
            <person name="Banfield J.F."/>
        </authorList>
    </citation>
    <scope>NUCLEOTIDE SEQUENCE [LARGE SCALE GENOMIC DNA]</scope>
</reference>
<dbReference type="InterPro" id="IPR048574">
    <property type="entry name" value="RUBY_RBDX"/>
</dbReference>
<keyword evidence="5" id="KW-0408">Iron</keyword>
<proteinExistence type="predicted"/>
<protein>
    <submittedName>
        <fullName evidence="8">Rubrerythrin</fullName>
    </submittedName>
</protein>
<dbReference type="PANTHER" id="PTHR43865">
    <property type="entry name" value="RUBRERYTHRIN-RELATED"/>
    <property type="match status" value="1"/>
</dbReference>
<name>A0A1F5S2S4_9BACT</name>
<dbReference type="Pfam" id="PF21349">
    <property type="entry name" value="RUBY_RBDX"/>
    <property type="match status" value="1"/>
</dbReference>
<evidence type="ECO:0000259" key="7">
    <source>
        <dbReference type="PROSITE" id="PS50905"/>
    </source>
</evidence>
<evidence type="ECO:0000256" key="4">
    <source>
        <dbReference type="ARBA" id="ARBA00022982"/>
    </source>
</evidence>
<dbReference type="InterPro" id="IPR052364">
    <property type="entry name" value="Rubrerythrin"/>
</dbReference>
<sequence>MNETIQNLAKAFIGESQARNRYTFYSKVAKKEGYEQMAEIFLMTADNEKEHAKWLFTLINELKSKSGEKIDEIKVEGVVPTILGTTIENLKSAVAGENHEYTIMYPEFADIAQKEGFPEIAGRLRSIAKAEEHHEERFKKLLEQLENGTVFKKNEKVWWYCRECGYHFFGEGAPSRCPSCDHEQSFYQIKAEQY</sequence>
<dbReference type="GO" id="GO:0046872">
    <property type="term" value="F:metal ion binding"/>
    <property type="evidence" value="ECO:0007669"/>
    <property type="project" value="UniProtKB-KW"/>
</dbReference>
<dbReference type="Pfam" id="PF02915">
    <property type="entry name" value="Rubrerythrin"/>
    <property type="match status" value="1"/>
</dbReference>
<dbReference type="InterPro" id="IPR003251">
    <property type="entry name" value="Rr_diiron-bd_dom"/>
</dbReference>
<dbReference type="SUPFAM" id="SSF57802">
    <property type="entry name" value="Rubredoxin-like"/>
    <property type="match status" value="1"/>
</dbReference>
<evidence type="ECO:0000256" key="1">
    <source>
        <dbReference type="ARBA" id="ARBA00001965"/>
    </source>
</evidence>
<evidence type="ECO:0000256" key="3">
    <source>
        <dbReference type="ARBA" id="ARBA00022723"/>
    </source>
</evidence>
<feature type="domain" description="PH" evidence="6">
    <location>
        <begin position="1"/>
        <end position="63"/>
    </location>
</feature>
<dbReference type="Proteomes" id="UP000177407">
    <property type="component" value="Unassembled WGS sequence"/>
</dbReference>
<evidence type="ECO:0000313" key="9">
    <source>
        <dbReference type="Proteomes" id="UP000177407"/>
    </source>
</evidence>
<organism evidence="8 9">
    <name type="scientific">Candidatus Falkowbacteria bacterium RIFOXYA2_FULL_38_12</name>
    <dbReference type="NCBI Taxonomy" id="1797993"/>
    <lineage>
        <taxon>Bacteria</taxon>
        <taxon>Candidatus Falkowiibacteriota</taxon>
    </lineage>
</organism>
<dbReference type="PROSITE" id="PS50003">
    <property type="entry name" value="PH_DOMAIN"/>
    <property type="match status" value="1"/>
</dbReference>
<feature type="domain" description="Ferritin-like diiron" evidence="7">
    <location>
        <begin position="1"/>
        <end position="149"/>
    </location>
</feature>